<comment type="subcellular location">
    <subcellularLocation>
        <location evidence="2">Membrane</location>
    </subcellularLocation>
</comment>
<dbReference type="Gene3D" id="3.30.565.10">
    <property type="entry name" value="Histidine kinase-like ATPase, C-terminal domain"/>
    <property type="match status" value="1"/>
</dbReference>
<dbReference type="Pfam" id="PF02518">
    <property type="entry name" value="HATPase_c"/>
    <property type="match status" value="1"/>
</dbReference>
<feature type="domain" description="Histidine kinase" evidence="9">
    <location>
        <begin position="240"/>
        <end position="456"/>
    </location>
</feature>
<dbReference type="InterPro" id="IPR004358">
    <property type="entry name" value="Sig_transdc_His_kin-like_C"/>
</dbReference>
<dbReference type="PANTHER" id="PTHR45453:SF1">
    <property type="entry name" value="PHOSPHATE REGULON SENSOR PROTEIN PHOR"/>
    <property type="match status" value="1"/>
</dbReference>
<evidence type="ECO:0000256" key="3">
    <source>
        <dbReference type="ARBA" id="ARBA00012438"/>
    </source>
</evidence>
<organism evidence="11 12">
    <name type="scientific">Dictyobacter formicarum</name>
    <dbReference type="NCBI Taxonomy" id="2778368"/>
    <lineage>
        <taxon>Bacteria</taxon>
        <taxon>Bacillati</taxon>
        <taxon>Chloroflexota</taxon>
        <taxon>Ktedonobacteria</taxon>
        <taxon>Ktedonobacterales</taxon>
        <taxon>Dictyobacteraceae</taxon>
        <taxon>Dictyobacter</taxon>
    </lineage>
</organism>
<keyword evidence="6" id="KW-0418">Kinase</keyword>
<dbReference type="PANTHER" id="PTHR45453">
    <property type="entry name" value="PHOSPHATE REGULON SENSOR PROTEIN PHOR"/>
    <property type="match status" value="1"/>
</dbReference>
<evidence type="ECO:0000313" key="12">
    <source>
        <dbReference type="Proteomes" id="UP000635565"/>
    </source>
</evidence>
<evidence type="ECO:0000256" key="7">
    <source>
        <dbReference type="ARBA" id="ARBA00023012"/>
    </source>
</evidence>
<evidence type="ECO:0000259" key="10">
    <source>
        <dbReference type="PROSITE" id="PS50885"/>
    </source>
</evidence>
<reference evidence="11 12" key="1">
    <citation type="journal article" date="2021" name="Int. J. Syst. Evol. Microbiol.">
        <title>Reticulibacter mediterranei gen. nov., sp. nov., within the new family Reticulibacteraceae fam. nov., and Ktedonospora formicarum gen. nov., sp. nov., Ktedonobacter robiniae sp. nov., Dictyobacter formicarum sp. nov. and Dictyobacter arantiisoli sp. nov., belonging to the class Ktedonobacteria.</title>
        <authorList>
            <person name="Yabe S."/>
            <person name="Zheng Y."/>
            <person name="Wang C.M."/>
            <person name="Sakai Y."/>
            <person name="Abe K."/>
            <person name="Yokota A."/>
            <person name="Donadio S."/>
            <person name="Cavaletti L."/>
            <person name="Monciardini P."/>
        </authorList>
    </citation>
    <scope>NUCLEOTIDE SEQUENCE [LARGE SCALE GENOMIC DNA]</scope>
    <source>
        <strain evidence="11 12">SOSP1-9</strain>
    </source>
</reference>
<feature type="domain" description="HAMP" evidence="10">
    <location>
        <begin position="163"/>
        <end position="218"/>
    </location>
</feature>
<dbReference type="InterPro" id="IPR005467">
    <property type="entry name" value="His_kinase_dom"/>
</dbReference>
<sequence>MKKRGLGIFGKVFLYTLLFLTISTTITAVFFAGQFMTAYETDQKQQLIDSYLPLTHEIEGKSTYEIKEIARDFHEKNASFEFSVQTNKGEIIYETSAFSSASMVNGTSDKFFNFVVPLPHNMILYMANPSSSFALYTGLFTKAAIALFILLIVSIIATAIFASRIVNPIKRLALDARKMSNLEFNAKFTSVPFTRSDEIGELSGNIYKMYEALKTTISKLEIEIEHEKEMEENQRYFFSAASHELKTPMAAVTAMLEGMLENVVDYHEYPHYLRQCLKMMAMHNKLISEILEIVRLTDGKIQVHYEDVRLNSVVASVLTSFQALIEADEQNIIVTIPNGLLCRVDIHVLNRILSNIFMNAVQNTPKHGEIHIWSEVQDENTTRLCILNTDAHIDGELISKLFEPFYRMDRARSKNQGRSGLGLTIVKKTLDRMGIPFSLENTDAGVLFWLHLPLAKN</sequence>
<keyword evidence="4" id="KW-0597">Phosphoprotein</keyword>
<dbReference type="SUPFAM" id="SSF47384">
    <property type="entry name" value="Homodimeric domain of signal transducing histidine kinase"/>
    <property type="match status" value="1"/>
</dbReference>
<dbReference type="SUPFAM" id="SSF158472">
    <property type="entry name" value="HAMP domain-like"/>
    <property type="match status" value="1"/>
</dbReference>
<dbReference type="Gene3D" id="6.10.340.10">
    <property type="match status" value="1"/>
</dbReference>
<keyword evidence="8" id="KW-0812">Transmembrane</keyword>
<dbReference type="CDD" id="cd00082">
    <property type="entry name" value="HisKA"/>
    <property type="match status" value="1"/>
</dbReference>
<gene>
    <name evidence="11" type="primary">vanSB</name>
    <name evidence="11" type="ORF">KSZ_74590</name>
</gene>
<dbReference type="EMBL" id="BNJJ01000037">
    <property type="protein sequence ID" value="GHO89453.1"/>
    <property type="molecule type" value="Genomic_DNA"/>
</dbReference>
<feature type="transmembrane region" description="Helical" evidence="8">
    <location>
        <begin position="12"/>
        <end position="32"/>
    </location>
</feature>
<evidence type="ECO:0000256" key="6">
    <source>
        <dbReference type="ARBA" id="ARBA00022777"/>
    </source>
</evidence>
<evidence type="ECO:0000256" key="4">
    <source>
        <dbReference type="ARBA" id="ARBA00022553"/>
    </source>
</evidence>
<dbReference type="InterPro" id="IPR003660">
    <property type="entry name" value="HAMP_dom"/>
</dbReference>
<keyword evidence="5" id="KW-0808">Transferase</keyword>
<dbReference type="InterPro" id="IPR036097">
    <property type="entry name" value="HisK_dim/P_sf"/>
</dbReference>
<keyword evidence="7" id="KW-0902">Two-component regulatory system</keyword>
<evidence type="ECO:0000256" key="1">
    <source>
        <dbReference type="ARBA" id="ARBA00000085"/>
    </source>
</evidence>
<dbReference type="RefSeq" id="WP_201366991.1">
    <property type="nucleotide sequence ID" value="NZ_BNJJ01000037.1"/>
</dbReference>
<evidence type="ECO:0000256" key="2">
    <source>
        <dbReference type="ARBA" id="ARBA00004370"/>
    </source>
</evidence>
<dbReference type="SUPFAM" id="SSF55874">
    <property type="entry name" value="ATPase domain of HSP90 chaperone/DNA topoisomerase II/histidine kinase"/>
    <property type="match status" value="1"/>
</dbReference>
<keyword evidence="8" id="KW-0472">Membrane</keyword>
<proteinExistence type="predicted"/>
<dbReference type="EC" id="2.7.13.3" evidence="3"/>
<feature type="transmembrane region" description="Helical" evidence="8">
    <location>
        <begin position="133"/>
        <end position="162"/>
    </location>
</feature>
<dbReference type="PROSITE" id="PS50885">
    <property type="entry name" value="HAMP"/>
    <property type="match status" value="1"/>
</dbReference>
<evidence type="ECO:0000259" key="9">
    <source>
        <dbReference type="PROSITE" id="PS50109"/>
    </source>
</evidence>
<keyword evidence="12" id="KW-1185">Reference proteome</keyword>
<evidence type="ECO:0000256" key="5">
    <source>
        <dbReference type="ARBA" id="ARBA00022679"/>
    </source>
</evidence>
<dbReference type="InterPro" id="IPR003594">
    <property type="entry name" value="HATPase_dom"/>
</dbReference>
<dbReference type="InterPro" id="IPR050351">
    <property type="entry name" value="BphY/WalK/GraS-like"/>
</dbReference>
<dbReference type="Gene3D" id="1.10.287.130">
    <property type="match status" value="1"/>
</dbReference>
<dbReference type="Proteomes" id="UP000635565">
    <property type="component" value="Unassembled WGS sequence"/>
</dbReference>
<keyword evidence="8" id="KW-1133">Transmembrane helix</keyword>
<accession>A0ABQ3VV69</accession>
<dbReference type="CDD" id="cd06225">
    <property type="entry name" value="HAMP"/>
    <property type="match status" value="1"/>
</dbReference>
<dbReference type="Pfam" id="PF00672">
    <property type="entry name" value="HAMP"/>
    <property type="match status" value="1"/>
</dbReference>
<protein>
    <recommendedName>
        <fullName evidence="3">histidine kinase</fullName>
        <ecNumber evidence="3">2.7.13.3</ecNumber>
    </recommendedName>
</protein>
<evidence type="ECO:0000313" key="11">
    <source>
        <dbReference type="EMBL" id="GHO89453.1"/>
    </source>
</evidence>
<comment type="caution">
    <text evidence="11">The sequence shown here is derived from an EMBL/GenBank/DDBJ whole genome shotgun (WGS) entry which is preliminary data.</text>
</comment>
<dbReference type="InterPro" id="IPR036890">
    <property type="entry name" value="HATPase_C_sf"/>
</dbReference>
<evidence type="ECO:0000256" key="8">
    <source>
        <dbReference type="SAM" id="Phobius"/>
    </source>
</evidence>
<dbReference type="SMART" id="SM00388">
    <property type="entry name" value="HisKA"/>
    <property type="match status" value="1"/>
</dbReference>
<dbReference type="PRINTS" id="PR00344">
    <property type="entry name" value="BCTRLSENSOR"/>
</dbReference>
<name>A0ABQ3VV69_9CHLR</name>
<dbReference type="SMART" id="SM00387">
    <property type="entry name" value="HATPase_c"/>
    <property type="match status" value="1"/>
</dbReference>
<dbReference type="Pfam" id="PF00512">
    <property type="entry name" value="HisKA"/>
    <property type="match status" value="1"/>
</dbReference>
<dbReference type="PROSITE" id="PS50109">
    <property type="entry name" value="HIS_KIN"/>
    <property type="match status" value="1"/>
</dbReference>
<dbReference type="InterPro" id="IPR003661">
    <property type="entry name" value="HisK_dim/P_dom"/>
</dbReference>
<comment type="catalytic activity">
    <reaction evidence="1">
        <text>ATP + protein L-histidine = ADP + protein N-phospho-L-histidine.</text>
        <dbReference type="EC" id="2.7.13.3"/>
    </reaction>
</comment>